<dbReference type="SMART" id="SM00421">
    <property type="entry name" value="HTH_LUXR"/>
    <property type="match status" value="1"/>
</dbReference>
<dbReference type="Pfam" id="PF00196">
    <property type="entry name" value="GerE"/>
    <property type="match status" value="1"/>
</dbReference>
<evidence type="ECO:0000313" key="5">
    <source>
        <dbReference type="EMBL" id="OKH43863.1"/>
    </source>
</evidence>
<keyword evidence="6" id="KW-1185">Reference proteome</keyword>
<evidence type="ECO:0000256" key="3">
    <source>
        <dbReference type="ARBA" id="ARBA00023163"/>
    </source>
</evidence>
<dbReference type="GO" id="GO:0003677">
    <property type="term" value="F:DNA binding"/>
    <property type="evidence" value="ECO:0007669"/>
    <property type="project" value="UniProtKB-KW"/>
</dbReference>
<dbReference type="InterPro" id="IPR016032">
    <property type="entry name" value="Sig_transdc_resp-reg_C-effctor"/>
</dbReference>
<dbReference type="InterPro" id="IPR036388">
    <property type="entry name" value="WH-like_DNA-bd_sf"/>
</dbReference>
<keyword evidence="3" id="KW-0804">Transcription</keyword>
<gene>
    <name evidence="5" type="ORF">NIES30_23975</name>
</gene>
<dbReference type="SUPFAM" id="SSF46894">
    <property type="entry name" value="C-terminal effector domain of the bipartite response regulators"/>
    <property type="match status" value="1"/>
</dbReference>
<evidence type="ECO:0000256" key="2">
    <source>
        <dbReference type="ARBA" id="ARBA00023125"/>
    </source>
</evidence>
<dbReference type="EMBL" id="MRCG01000028">
    <property type="protein sequence ID" value="OKH43863.1"/>
    <property type="molecule type" value="Genomic_DNA"/>
</dbReference>
<dbReference type="PANTHER" id="PTHR43214">
    <property type="entry name" value="TWO-COMPONENT RESPONSE REGULATOR"/>
    <property type="match status" value="1"/>
</dbReference>
<evidence type="ECO:0000256" key="1">
    <source>
        <dbReference type="ARBA" id="ARBA00023015"/>
    </source>
</evidence>
<dbReference type="STRING" id="549789.NIES30_23975"/>
<dbReference type="InterPro" id="IPR039420">
    <property type="entry name" value="WalR-like"/>
</dbReference>
<comment type="caution">
    <text evidence="5">The sequence shown here is derived from an EMBL/GenBank/DDBJ whole genome shotgun (WGS) entry which is preliminary data.</text>
</comment>
<reference evidence="5 6" key="1">
    <citation type="submission" date="2016-11" db="EMBL/GenBank/DDBJ databases">
        <title>Draft Genome Sequences of Nine Cyanobacterial Strains from Diverse Habitats.</title>
        <authorList>
            <person name="Zhu T."/>
            <person name="Hou S."/>
            <person name="Lu X."/>
            <person name="Hess W.R."/>
        </authorList>
    </citation>
    <scope>NUCLEOTIDE SEQUENCE [LARGE SCALE GENOMIC DNA]</scope>
    <source>
        <strain evidence="5 6">NIES-30</strain>
    </source>
</reference>
<organism evidence="5 6">
    <name type="scientific">Phormidium tenue NIES-30</name>
    <dbReference type="NCBI Taxonomy" id="549789"/>
    <lineage>
        <taxon>Bacteria</taxon>
        <taxon>Bacillati</taxon>
        <taxon>Cyanobacteriota</taxon>
        <taxon>Cyanophyceae</taxon>
        <taxon>Oscillatoriophycideae</taxon>
        <taxon>Oscillatoriales</taxon>
        <taxon>Oscillatoriaceae</taxon>
        <taxon>Phormidium</taxon>
    </lineage>
</organism>
<evidence type="ECO:0000313" key="6">
    <source>
        <dbReference type="Proteomes" id="UP000185557"/>
    </source>
</evidence>
<dbReference type="Gene3D" id="1.10.10.10">
    <property type="entry name" value="Winged helix-like DNA-binding domain superfamily/Winged helix DNA-binding domain"/>
    <property type="match status" value="1"/>
</dbReference>
<keyword evidence="1" id="KW-0805">Transcription regulation</keyword>
<dbReference type="AlphaFoldDB" id="A0A1U7IYJ8"/>
<dbReference type="Proteomes" id="UP000185557">
    <property type="component" value="Unassembled WGS sequence"/>
</dbReference>
<sequence>MVASPLKSTLFNFLAEQGFEDASITNPKTISDKIDDHQFNKALVEECIGGILVFTEQQQLVYASKTAHQVLSQLNQESSASCLIPDEILHICQSLIQSRHLFPEQNWLIEFDIFTNAATTLHICSRWLTVDVVANPCLLLTIEDRQQAILNLVLEKANRYGLTPREKEVWLLQHNNYTYKQIAAELGITPNTVKKHTRSIYAKKKAHQEEET</sequence>
<dbReference type="PANTHER" id="PTHR43214:SF41">
    <property type="entry name" value="NITRATE_NITRITE RESPONSE REGULATOR PROTEIN NARP"/>
    <property type="match status" value="1"/>
</dbReference>
<dbReference type="GO" id="GO:0006355">
    <property type="term" value="P:regulation of DNA-templated transcription"/>
    <property type="evidence" value="ECO:0007669"/>
    <property type="project" value="InterPro"/>
</dbReference>
<proteinExistence type="predicted"/>
<protein>
    <recommendedName>
        <fullName evidence="4">HTH luxR-type domain-containing protein</fullName>
    </recommendedName>
</protein>
<dbReference type="PRINTS" id="PR00038">
    <property type="entry name" value="HTHLUXR"/>
</dbReference>
<feature type="domain" description="HTH luxR-type" evidence="4">
    <location>
        <begin position="159"/>
        <end position="206"/>
    </location>
</feature>
<name>A0A1U7IYJ8_9CYAN</name>
<dbReference type="CDD" id="cd06170">
    <property type="entry name" value="LuxR_C_like"/>
    <property type="match status" value="1"/>
</dbReference>
<evidence type="ECO:0000259" key="4">
    <source>
        <dbReference type="SMART" id="SM00421"/>
    </source>
</evidence>
<accession>A0A1U7IYJ8</accession>
<dbReference type="InterPro" id="IPR000792">
    <property type="entry name" value="Tscrpt_reg_LuxR_C"/>
</dbReference>
<keyword evidence="2" id="KW-0238">DNA-binding</keyword>